<keyword evidence="1" id="KW-1133">Transmembrane helix</keyword>
<dbReference type="RefSeq" id="WP_098246222.1">
    <property type="nucleotide sequence ID" value="NZ_CP022685.1"/>
</dbReference>
<evidence type="ECO:0000256" key="1">
    <source>
        <dbReference type="SAM" id="Phobius"/>
    </source>
</evidence>
<dbReference type="EMBL" id="CP022685">
    <property type="protein sequence ID" value="ATL32238.1"/>
    <property type="molecule type" value="Genomic_DNA"/>
</dbReference>
<sequence>MNAPTWLRAVAWRWRKSPLRRRCDVVEAWTVLLLGAAMVFVAPLAGVLAGAFAYDSAHAEAARQRADRHVVRATLVEDAPPADSFGSRTTYPVEVRWTGPGGAVHTAVARVESGATAGSRTDVWLDARGKGTTAPMGEDVQWGTAIAVGGAGSFVVWMSAGGVWLTVRAVTHRRRMAEWERAWARTGPQWTGSQR</sequence>
<name>A0A291QKZ5_9ACTN</name>
<evidence type="ECO:0000313" key="2">
    <source>
        <dbReference type="EMBL" id="ATL32238.1"/>
    </source>
</evidence>
<dbReference type="InterPro" id="IPR039708">
    <property type="entry name" value="MT1774/Rv1733c-like"/>
</dbReference>
<keyword evidence="1" id="KW-0812">Transmembrane</keyword>
<keyword evidence="1" id="KW-0472">Membrane</keyword>
<feature type="transmembrane region" description="Helical" evidence="1">
    <location>
        <begin position="145"/>
        <end position="167"/>
    </location>
</feature>
<gene>
    <name evidence="2" type="ORF">KY5_7220</name>
</gene>
<dbReference type="Proteomes" id="UP000221011">
    <property type="component" value="Chromosome"/>
</dbReference>
<reference evidence="2 3" key="1">
    <citation type="submission" date="2017-08" db="EMBL/GenBank/DDBJ databases">
        <title>Complete Genome Sequence of Streptomyces formicae KY5, the formicamycin producer.</title>
        <authorList>
            <person name="Holmes N.A."/>
            <person name="Devine R."/>
            <person name="Qin Z."/>
            <person name="Seipke R.F."/>
            <person name="Wilkinson B."/>
            <person name="Hutchings M.I."/>
        </authorList>
    </citation>
    <scope>NUCLEOTIDE SEQUENCE [LARGE SCALE GENOMIC DNA]</scope>
    <source>
        <strain evidence="2 3">KY5</strain>
    </source>
</reference>
<dbReference type="KEGG" id="sfk:KY5_7220"/>
<organism evidence="2 3">
    <name type="scientific">Streptomyces formicae</name>
    <dbReference type="NCBI Taxonomy" id="1616117"/>
    <lineage>
        <taxon>Bacteria</taxon>
        <taxon>Bacillati</taxon>
        <taxon>Actinomycetota</taxon>
        <taxon>Actinomycetes</taxon>
        <taxon>Kitasatosporales</taxon>
        <taxon>Streptomycetaceae</taxon>
        <taxon>Streptomyces</taxon>
    </lineage>
</organism>
<protein>
    <submittedName>
        <fullName evidence="2">Putative integral membrane protein</fullName>
    </submittedName>
</protein>
<evidence type="ECO:0000313" key="3">
    <source>
        <dbReference type="Proteomes" id="UP000221011"/>
    </source>
</evidence>
<proteinExistence type="predicted"/>
<dbReference type="PANTHER" id="PTHR42305:SF1">
    <property type="entry name" value="MEMBRANE PROTEIN RV1733C-RELATED"/>
    <property type="match status" value="1"/>
</dbReference>
<dbReference type="AlphaFoldDB" id="A0A291QKZ5"/>
<dbReference type="PANTHER" id="PTHR42305">
    <property type="entry name" value="MEMBRANE PROTEIN RV1733C-RELATED"/>
    <property type="match status" value="1"/>
</dbReference>
<feature type="transmembrane region" description="Helical" evidence="1">
    <location>
        <begin position="25"/>
        <end position="54"/>
    </location>
</feature>
<keyword evidence="3" id="KW-1185">Reference proteome</keyword>
<accession>A0A291QKZ5</accession>